<proteinExistence type="predicted"/>
<dbReference type="SUPFAM" id="SSF50800">
    <property type="entry name" value="PK beta-barrel domain-like"/>
    <property type="match status" value="1"/>
</dbReference>
<sequence length="157" mass="17034">MPEVHSLVYQPAKTIQKPPYAFNRQPAEALNLIAGQGIEGDYKAGRNPRRQLNIVSREQFDALAETGWRTAPGEMGEQITLSGIDLEALPAGTRLQIGDQAIVEVIALREPCDWLARVQGRNHHDVEGKVGVMAGVVESGTIKVGDTVQVVLAEKAE</sequence>
<evidence type="ECO:0000313" key="2">
    <source>
        <dbReference type="EMBL" id="QPC83844.1"/>
    </source>
</evidence>
<dbReference type="PANTHER" id="PTHR36930:SF1">
    <property type="entry name" value="MOSC DOMAIN-CONTAINING PROTEIN"/>
    <property type="match status" value="1"/>
</dbReference>
<name>A0A7S8EBF9_9CHLR</name>
<dbReference type="EMBL" id="CP062983">
    <property type="protein sequence ID" value="QPC83844.1"/>
    <property type="molecule type" value="Genomic_DNA"/>
</dbReference>
<dbReference type="Gene3D" id="2.40.33.20">
    <property type="entry name" value="PK beta-barrel domain-like"/>
    <property type="match status" value="1"/>
</dbReference>
<dbReference type="PROSITE" id="PS51340">
    <property type="entry name" value="MOSC"/>
    <property type="match status" value="1"/>
</dbReference>
<gene>
    <name evidence="2" type="ORF">G4Y79_05540</name>
</gene>
<dbReference type="GO" id="GO:0003824">
    <property type="term" value="F:catalytic activity"/>
    <property type="evidence" value="ECO:0007669"/>
    <property type="project" value="InterPro"/>
</dbReference>
<dbReference type="Pfam" id="PF03473">
    <property type="entry name" value="MOSC"/>
    <property type="match status" value="1"/>
</dbReference>
<dbReference type="RefSeq" id="WP_195171908.1">
    <property type="nucleotide sequence ID" value="NZ_CP062983.1"/>
</dbReference>
<dbReference type="Proteomes" id="UP000594468">
    <property type="component" value="Chromosome"/>
</dbReference>
<dbReference type="GO" id="GO:0030170">
    <property type="term" value="F:pyridoxal phosphate binding"/>
    <property type="evidence" value="ECO:0007669"/>
    <property type="project" value="InterPro"/>
</dbReference>
<dbReference type="KEGG" id="pmet:G4Y79_05540"/>
<protein>
    <submittedName>
        <fullName evidence="2">MOSC domain-containing protein</fullName>
    </submittedName>
</protein>
<dbReference type="InterPro" id="IPR052716">
    <property type="entry name" value="MOSC_domain"/>
</dbReference>
<dbReference type="PANTHER" id="PTHR36930">
    <property type="entry name" value="METAL-SULFUR CLUSTER BIOSYNTHESIS PROTEINS YUAD-RELATED"/>
    <property type="match status" value="1"/>
</dbReference>
<keyword evidence="3" id="KW-1185">Reference proteome</keyword>
<dbReference type="AlphaFoldDB" id="A0A7S8EBF9"/>
<dbReference type="InterPro" id="IPR005302">
    <property type="entry name" value="MoCF_Sase_C"/>
</dbReference>
<feature type="domain" description="MOSC" evidence="1">
    <location>
        <begin position="25"/>
        <end position="151"/>
    </location>
</feature>
<accession>A0A7S8EBF9</accession>
<dbReference type="InterPro" id="IPR011037">
    <property type="entry name" value="Pyrv_Knase-like_insert_dom_sf"/>
</dbReference>
<reference evidence="2 3" key="1">
    <citation type="submission" date="2020-02" db="EMBL/GenBank/DDBJ databases">
        <authorList>
            <person name="Zheng R.K."/>
            <person name="Sun C.M."/>
        </authorList>
    </citation>
    <scope>NUCLEOTIDE SEQUENCE [LARGE SCALE GENOMIC DNA]</scope>
    <source>
        <strain evidence="3">rifampicinis</strain>
    </source>
</reference>
<evidence type="ECO:0000313" key="3">
    <source>
        <dbReference type="Proteomes" id="UP000594468"/>
    </source>
</evidence>
<evidence type="ECO:0000259" key="1">
    <source>
        <dbReference type="PROSITE" id="PS51340"/>
    </source>
</evidence>
<dbReference type="GO" id="GO:0030151">
    <property type="term" value="F:molybdenum ion binding"/>
    <property type="evidence" value="ECO:0007669"/>
    <property type="project" value="InterPro"/>
</dbReference>
<organism evidence="2 3">
    <name type="scientific">Phototrophicus methaneseepsis</name>
    <dbReference type="NCBI Taxonomy" id="2710758"/>
    <lineage>
        <taxon>Bacteria</taxon>
        <taxon>Bacillati</taxon>
        <taxon>Chloroflexota</taxon>
        <taxon>Candidatus Thermofontia</taxon>
        <taxon>Phototrophicales</taxon>
        <taxon>Phototrophicaceae</taxon>
        <taxon>Phototrophicus</taxon>
    </lineage>
</organism>